<name>A0A154MLK3_9PSEU</name>
<dbReference type="EMBL" id="LOBU02000024">
    <property type="protein sequence ID" value="OKA04171.1"/>
    <property type="molecule type" value="Genomic_DNA"/>
</dbReference>
<protein>
    <submittedName>
        <fullName evidence="3">MOSC domain-containing protein</fullName>
    </submittedName>
    <submittedName>
        <fullName evidence="2">Molybdenum cofactor sulfurase</fullName>
    </submittedName>
</protein>
<dbReference type="EMBL" id="LQCI01000012">
    <property type="protein sequence ID" value="KZB85146.1"/>
    <property type="molecule type" value="Genomic_DNA"/>
</dbReference>
<sequence length="269" mass="28806">MARVARLVYYPVKGCAGTSVDTADVTPAGLQFDRAWMVVSPEGEFRSQRKHPVMASIRADVLDGGARLRLAAPGVEDLLVETVTDGPRQPASTFTWQGKGVHQGAEAADWFSEVLGLPSVFVGLAPEHERVTNGEIPGTAAFADAHAILLTSESSLDGLNERIASRGAEAVPMDRFRPNIVVAGWPEPHREDEVRSLSVGGVELGYAKVCIRCTVPMVDQETGRKAGPEPIRSLADYRREPEGGVSFGIKMAVTRPGQLAVGDEVIVHS</sequence>
<reference evidence="3 5" key="2">
    <citation type="submission" date="2016-11" db="EMBL/GenBank/DDBJ databases">
        <title>Genome sequencing of Amycolatopsis regifaucium.</title>
        <authorList>
            <person name="Mayilraj S."/>
            <person name="Kaur N."/>
        </authorList>
    </citation>
    <scope>NUCLEOTIDE SEQUENCE [LARGE SCALE GENOMIC DNA]</scope>
    <source>
        <strain evidence="3 5">GY080</strain>
    </source>
</reference>
<comment type="caution">
    <text evidence="2">The sequence shown here is derived from an EMBL/GenBank/DDBJ whole genome shotgun (WGS) entry which is preliminary data.</text>
</comment>
<dbReference type="Pfam" id="PF03473">
    <property type="entry name" value="MOSC"/>
    <property type="match status" value="1"/>
</dbReference>
<proteinExistence type="predicted"/>
<keyword evidence="5" id="KW-1185">Reference proteome</keyword>
<feature type="domain" description="MOSC" evidence="1">
    <location>
        <begin position="119"/>
        <end position="268"/>
    </location>
</feature>
<evidence type="ECO:0000313" key="2">
    <source>
        <dbReference type="EMBL" id="KZB85146.1"/>
    </source>
</evidence>
<dbReference type="InterPro" id="IPR011037">
    <property type="entry name" value="Pyrv_Knase-like_insert_dom_sf"/>
</dbReference>
<dbReference type="Proteomes" id="UP000076321">
    <property type="component" value="Unassembled WGS sequence"/>
</dbReference>
<gene>
    <name evidence="3" type="ORF">ATP06_0233700</name>
    <name evidence="2" type="ORF">AVL48_02840</name>
</gene>
<organism evidence="2 4">
    <name type="scientific">Amycolatopsis regifaucium</name>
    <dbReference type="NCBI Taxonomy" id="546365"/>
    <lineage>
        <taxon>Bacteria</taxon>
        <taxon>Bacillati</taxon>
        <taxon>Actinomycetota</taxon>
        <taxon>Actinomycetes</taxon>
        <taxon>Pseudonocardiales</taxon>
        <taxon>Pseudonocardiaceae</taxon>
        <taxon>Amycolatopsis</taxon>
    </lineage>
</organism>
<dbReference type="GO" id="GO:0003824">
    <property type="term" value="F:catalytic activity"/>
    <property type="evidence" value="ECO:0007669"/>
    <property type="project" value="InterPro"/>
</dbReference>
<reference evidence="2 4" key="1">
    <citation type="submission" date="2015-12" db="EMBL/GenBank/DDBJ databases">
        <title>Amycolatopsis regifaucium genome sequencing and assembly.</title>
        <authorList>
            <person name="Mayilraj S."/>
        </authorList>
    </citation>
    <scope>NUCLEOTIDE SEQUENCE [LARGE SCALE GENOMIC DNA]</scope>
    <source>
        <strain evidence="2 4">GY080</strain>
    </source>
</reference>
<dbReference type="InterPro" id="IPR005302">
    <property type="entry name" value="MoCF_Sase_C"/>
</dbReference>
<evidence type="ECO:0000313" key="5">
    <source>
        <dbReference type="Proteomes" id="UP000186883"/>
    </source>
</evidence>
<dbReference type="AlphaFoldDB" id="A0A154MLK3"/>
<evidence type="ECO:0000313" key="4">
    <source>
        <dbReference type="Proteomes" id="UP000076321"/>
    </source>
</evidence>
<evidence type="ECO:0000259" key="1">
    <source>
        <dbReference type="PROSITE" id="PS51340"/>
    </source>
</evidence>
<dbReference type="SUPFAM" id="SSF141673">
    <property type="entry name" value="MOSC N-terminal domain-like"/>
    <property type="match status" value="1"/>
</dbReference>
<dbReference type="Pfam" id="PF03476">
    <property type="entry name" value="MOSC_N"/>
    <property type="match status" value="1"/>
</dbReference>
<accession>A0A154MLK3</accession>
<dbReference type="PANTHER" id="PTHR14237">
    <property type="entry name" value="MOLYBDOPTERIN COFACTOR SULFURASE MOSC"/>
    <property type="match status" value="1"/>
</dbReference>
<dbReference type="SUPFAM" id="SSF50800">
    <property type="entry name" value="PK beta-barrel domain-like"/>
    <property type="match status" value="1"/>
</dbReference>
<dbReference type="Proteomes" id="UP000186883">
    <property type="component" value="Unassembled WGS sequence"/>
</dbReference>
<dbReference type="RefSeq" id="WP_061981882.1">
    <property type="nucleotide sequence ID" value="NZ_FOPQ01000007.1"/>
</dbReference>
<dbReference type="GO" id="GO:0030151">
    <property type="term" value="F:molybdenum ion binding"/>
    <property type="evidence" value="ECO:0007669"/>
    <property type="project" value="InterPro"/>
</dbReference>
<dbReference type="GO" id="GO:0030170">
    <property type="term" value="F:pyridoxal phosphate binding"/>
    <property type="evidence" value="ECO:0007669"/>
    <property type="project" value="InterPro"/>
</dbReference>
<dbReference type="PROSITE" id="PS51340">
    <property type="entry name" value="MOSC"/>
    <property type="match status" value="1"/>
</dbReference>
<evidence type="ECO:0000313" key="3">
    <source>
        <dbReference type="EMBL" id="OKA04171.1"/>
    </source>
</evidence>
<dbReference type="OrthoDB" id="9793178at2"/>
<dbReference type="InterPro" id="IPR005303">
    <property type="entry name" value="MOCOS_middle"/>
</dbReference>
<dbReference type="PANTHER" id="PTHR14237:SF19">
    <property type="entry name" value="MITOCHONDRIAL AMIDOXIME REDUCING COMPONENT 1"/>
    <property type="match status" value="1"/>
</dbReference>